<keyword evidence="2" id="KW-1185">Reference proteome</keyword>
<sequence>MILGGLAANSGFSAKEIESFDVDQARWWWNALSAYHQRVKEIQDQQ</sequence>
<dbReference type="EMBL" id="CP048630">
    <property type="protein sequence ID" value="QIB34745.1"/>
    <property type="molecule type" value="Genomic_DNA"/>
</dbReference>
<reference evidence="1 2" key="1">
    <citation type="submission" date="2020-02" db="EMBL/GenBank/DDBJ databases">
        <authorList>
            <person name="Li G."/>
        </authorList>
    </citation>
    <scope>NUCLEOTIDE SEQUENCE [LARGE SCALE GENOMIC DNA]</scope>
    <source>
        <strain evidence="1 2">DSM 102029</strain>
    </source>
</reference>
<evidence type="ECO:0000313" key="2">
    <source>
        <dbReference type="Proteomes" id="UP000464751"/>
    </source>
</evidence>
<dbReference type="AlphaFoldDB" id="A0A6P1YNN7"/>
<evidence type="ECO:0000313" key="1">
    <source>
        <dbReference type="EMBL" id="QIB34745.1"/>
    </source>
</evidence>
<proteinExistence type="predicted"/>
<protein>
    <submittedName>
        <fullName evidence="1">Uncharacterized protein</fullName>
    </submittedName>
</protein>
<dbReference type="Proteomes" id="UP000464751">
    <property type="component" value="Chromosome"/>
</dbReference>
<accession>A0A6P1YNN7</accession>
<dbReference type="RefSeq" id="WP_163075890.1">
    <property type="nucleotide sequence ID" value="NZ_CP048630.1"/>
</dbReference>
<name>A0A6P1YNN7_9HYPH</name>
<dbReference type="KEGG" id="apra:G3A50_14295"/>
<organism evidence="1 2">
    <name type="scientific">Ancylobacter pratisalsi</name>
    <dbReference type="NCBI Taxonomy" id="1745854"/>
    <lineage>
        <taxon>Bacteria</taxon>
        <taxon>Pseudomonadati</taxon>
        <taxon>Pseudomonadota</taxon>
        <taxon>Alphaproteobacteria</taxon>
        <taxon>Hyphomicrobiales</taxon>
        <taxon>Xanthobacteraceae</taxon>
        <taxon>Ancylobacter</taxon>
    </lineage>
</organism>
<gene>
    <name evidence="1" type="ORF">G3A50_14295</name>
</gene>